<dbReference type="Pfam" id="PF01734">
    <property type="entry name" value="Patatin"/>
    <property type="match status" value="1"/>
</dbReference>
<dbReference type="Proteomes" id="UP000229227">
    <property type="component" value="Unassembled WGS sequence"/>
</dbReference>
<evidence type="ECO:0000313" key="7">
    <source>
        <dbReference type="Proteomes" id="UP000229227"/>
    </source>
</evidence>
<organism evidence="6 7">
    <name type="scientific">Candidatus Desantisbacteria bacterium CG07_land_8_20_14_0_80_39_15</name>
    <dbReference type="NCBI Taxonomy" id="1974549"/>
    <lineage>
        <taxon>Bacteria</taxon>
        <taxon>Candidatus Desantisiibacteriota</taxon>
    </lineage>
</organism>
<dbReference type="GO" id="GO:0016042">
    <property type="term" value="P:lipid catabolic process"/>
    <property type="evidence" value="ECO:0007669"/>
    <property type="project" value="UniProtKB-UniRule"/>
</dbReference>
<feature type="active site" description="Nucleophile" evidence="4">
    <location>
        <position position="43"/>
    </location>
</feature>
<feature type="short sequence motif" description="DGA/G" evidence="4">
    <location>
        <begin position="179"/>
        <end position="181"/>
    </location>
</feature>
<dbReference type="EMBL" id="PEWN01000039">
    <property type="protein sequence ID" value="PIU51818.1"/>
    <property type="molecule type" value="Genomic_DNA"/>
</dbReference>
<keyword evidence="1 4" id="KW-0378">Hydrolase</keyword>
<evidence type="ECO:0000313" key="6">
    <source>
        <dbReference type="EMBL" id="PIU51818.1"/>
    </source>
</evidence>
<evidence type="ECO:0000256" key="1">
    <source>
        <dbReference type="ARBA" id="ARBA00022801"/>
    </source>
</evidence>
<feature type="active site" description="Proton acceptor" evidence="4">
    <location>
        <position position="179"/>
    </location>
</feature>
<dbReference type="AlphaFoldDB" id="A0A2M6ZHF7"/>
<evidence type="ECO:0000259" key="5">
    <source>
        <dbReference type="PROSITE" id="PS51635"/>
    </source>
</evidence>
<evidence type="ECO:0000256" key="2">
    <source>
        <dbReference type="ARBA" id="ARBA00022963"/>
    </source>
</evidence>
<reference evidence="7" key="1">
    <citation type="submission" date="2017-09" db="EMBL/GenBank/DDBJ databases">
        <title>Depth-based differentiation of microbial function through sediment-hosted aquifers and enrichment of novel symbionts in the deep terrestrial subsurface.</title>
        <authorList>
            <person name="Probst A.J."/>
            <person name="Ladd B."/>
            <person name="Jarett J.K."/>
            <person name="Geller-Mcgrath D.E."/>
            <person name="Sieber C.M.K."/>
            <person name="Emerson J.B."/>
            <person name="Anantharaman K."/>
            <person name="Thomas B.C."/>
            <person name="Malmstrom R."/>
            <person name="Stieglmeier M."/>
            <person name="Klingl A."/>
            <person name="Woyke T."/>
            <person name="Ryan C.M."/>
            <person name="Banfield J.F."/>
        </authorList>
    </citation>
    <scope>NUCLEOTIDE SEQUENCE [LARGE SCALE GENOMIC DNA]</scope>
</reference>
<keyword evidence="2 4" id="KW-0442">Lipid degradation</keyword>
<dbReference type="InterPro" id="IPR002641">
    <property type="entry name" value="PNPLA_dom"/>
</dbReference>
<comment type="caution">
    <text evidence="6">The sequence shown here is derived from an EMBL/GenBank/DDBJ whole genome shotgun (WGS) entry which is preliminary data.</text>
</comment>
<feature type="short sequence motif" description="GXSXG" evidence="4">
    <location>
        <begin position="41"/>
        <end position="45"/>
    </location>
</feature>
<accession>A0A2M6ZHF7</accession>
<sequence>MGAKMKKIGLALGGGGAKGMAHLGILRVLEKEGIPISSIAGTSIGALVGSAYALESNVELWITRFLDYFRSIGFKQFGEESLGKKPGRLLEILEQSLVNIPSLAQSFFSLRRMEGILGTLLPKVNIENLKIPFAAISCDILSGKEVVFKKGPLRMAIDASSTVPGIWPALEYEGMFLMDGGTLDNVPVDVVRELGAEKVIAVDVRPDLRCPNIPKNRFETYIRVIDIQQYYLAQPQLDKADVVIRPELGPIPWADFRTAKICIALGEKSARVHLNEIKSLLR</sequence>
<dbReference type="GO" id="GO:0016787">
    <property type="term" value="F:hydrolase activity"/>
    <property type="evidence" value="ECO:0007669"/>
    <property type="project" value="UniProtKB-UniRule"/>
</dbReference>
<dbReference type="InterPro" id="IPR016035">
    <property type="entry name" value="Acyl_Trfase/lysoPLipase"/>
</dbReference>
<name>A0A2M6ZHF7_9BACT</name>
<protein>
    <submittedName>
        <fullName evidence="6">Patatin</fullName>
    </submittedName>
</protein>
<proteinExistence type="predicted"/>
<dbReference type="PROSITE" id="PS51635">
    <property type="entry name" value="PNPLA"/>
    <property type="match status" value="1"/>
</dbReference>
<gene>
    <name evidence="6" type="ORF">COS91_02435</name>
</gene>
<dbReference type="Gene3D" id="3.40.1090.10">
    <property type="entry name" value="Cytosolic phospholipase A2 catalytic domain"/>
    <property type="match status" value="2"/>
</dbReference>
<dbReference type="PANTHER" id="PTHR14226">
    <property type="entry name" value="NEUROPATHY TARGET ESTERASE/SWISS CHEESE D.MELANOGASTER"/>
    <property type="match status" value="1"/>
</dbReference>
<feature type="domain" description="PNPLA" evidence="5">
    <location>
        <begin position="10"/>
        <end position="192"/>
    </location>
</feature>
<evidence type="ECO:0000256" key="4">
    <source>
        <dbReference type="PROSITE-ProRule" id="PRU01161"/>
    </source>
</evidence>
<keyword evidence="3 4" id="KW-0443">Lipid metabolism</keyword>
<evidence type="ECO:0000256" key="3">
    <source>
        <dbReference type="ARBA" id="ARBA00023098"/>
    </source>
</evidence>
<dbReference type="PANTHER" id="PTHR14226:SF76">
    <property type="entry name" value="NTE FAMILY PROTEIN RSSA"/>
    <property type="match status" value="1"/>
</dbReference>
<dbReference type="InterPro" id="IPR050301">
    <property type="entry name" value="NTE"/>
</dbReference>
<feature type="short sequence motif" description="GXGXXG" evidence="4">
    <location>
        <begin position="14"/>
        <end position="19"/>
    </location>
</feature>
<dbReference type="SUPFAM" id="SSF52151">
    <property type="entry name" value="FabD/lysophospholipase-like"/>
    <property type="match status" value="1"/>
</dbReference>